<dbReference type="InterPro" id="IPR003439">
    <property type="entry name" value="ABC_transporter-like_ATP-bd"/>
</dbReference>
<evidence type="ECO:0000256" key="2">
    <source>
        <dbReference type="ARBA" id="ARBA00022741"/>
    </source>
</evidence>
<dbReference type="InterPro" id="IPR051782">
    <property type="entry name" value="ABC_Transporter_VariousFunc"/>
</dbReference>
<dbReference type="RefSeq" id="WP_186869502.1">
    <property type="nucleotide sequence ID" value="NZ_JACOOL010000005.1"/>
</dbReference>
<dbReference type="AlphaFoldDB" id="A0A923RJZ0"/>
<protein>
    <submittedName>
        <fullName evidence="5">ABC transporter ATP-binding protein</fullName>
    </submittedName>
</protein>
<keyword evidence="2" id="KW-0547">Nucleotide-binding</keyword>
<dbReference type="EMBL" id="JACOOL010000005">
    <property type="protein sequence ID" value="MBC5636787.1"/>
    <property type="molecule type" value="Genomic_DNA"/>
</dbReference>
<dbReference type="InterPro" id="IPR017871">
    <property type="entry name" value="ABC_transporter-like_CS"/>
</dbReference>
<proteinExistence type="predicted"/>
<dbReference type="InterPro" id="IPR025302">
    <property type="entry name" value="DrrA1/2-like_C"/>
</dbReference>
<evidence type="ECO:0000313" key="6">
    <source>
        <dbReference type="Proteomes" id="UP000637359"/>
    </source>
</evidence>
<keyword evidence="6" id="KW-1185">Reference proteome</keyword>
<gene>
    <name evidence="5" type="ORF">H8S33_08160</name>
</gene>
<evidence type="ECO:0000313" key="5">
    <source>
        <dbReference type="EMBL" id="MBC5636787.1"/>
    </source>
</evidence>
<keyword evidence="1" id="KW-0813">Transport</keyword>
<dbReference type="PANTHER" id="PTHR42939">
    <property type="entry name" value="ABC TRANSPORTER ATP-BINDING PROTEIN ALBC-RELATED"/>
    <property type="match status" value="1"/>
</dbReference>
<feature type="domain" description="ABC transporter" evidence="4">
    <location>
        <begin position="4"/>
        <end position="229"/>
    </location>
</feature>
<sequence>MAVLEITNLTKRFGKFTALNGVNMELNEGEVFGFIGPNGAGKSTTIRILLGILKATNGKATIFGKNVWSDAVEIHKSLAYVPGDVNLWPNLTGGEVIDLFGSLRGGIDKQKREELIKRFDLDPTKKCRTYSKGNRQKVALVAAFASDADLYILDEPTSGLDPLMEQIFQQCVLEAKQNGKSVLLSSHILSEVEKLCDRVGIIRQGEIIETGTLDELRHLTRTNLRVETKKPIINLHDIPGVHELEGTDYAVSFQVDSEQLELVIKHISQFGIVKLESTPPTLEDLFMRHYETQGEKGVGGRS</sequence>
<dbReference type="CDD" id="cd03230">
    <property type="entry name" value="ABC_DR_subfamily_A"/>
    <property type="match status" value="1"/>
</dbReference>
<dbReference type="PANTHER" id="PTHR42939:SF1">
    <property type="entry name" value="ABC TRANSPORTER ATP-BINDING PROTEIN ALBC-RELATED"/>
    <property type="match status" value="1"/>
</dbReference>
<accession>A0A923RJZ0</accession>
<dbReference type="InterPro" id="IPR003593">
    <property type="entry name" value="AAA+_ATPase"/>
</dbReference>
<dbReference type="GO" id="GO:0005524">
    <property type="term" value="F:ATP binding"/>
    <property type="evidence" value="ECO:0007669"/>
    <property type="project" value="UniProtKB-KW"/>
</dbReference>
<dbReference type="SUPFAM" id="SSF52540">
    <property type="entry name" value="P-loop containing nucleoside triphosphate hydrolases"/>
    <property type="match status" value="1"/>
</dbReference>
<dbReference type="SMART" id="SM00382">
    <property type="entry name" value="AAA"/>
    <property type="match status" value="1"/>
</dbReference>
<organism evidence="5 6">
    <name type="scientific">Ornithinibacillus hominis</name>
    <dbReference type="NCBI Taxonomy" id="2763055"/>
    <lineage>
        <taxon>Bacteria</taxon>
        <taxon>Bacillati</taxon>
        <taxon>Bacillota</taxon>
        <taxon>Bacilli</taxon>
        <taxon>Bacillales</taxon>
        <taxon>Bacillaceae</taxon>
        <taxon>Ornithinibacillus</taxon>
    </lineage>
</organism>
<name>A0A923RJZ0_9BACI</name>
<dbReference type="PROSITE" id="PS00211">
    <property type="entry name" value="ABC_TRANSPORTER_1"/>
    <property type="match status" value="1"/>
</dbReference>
<dbReference type="PROSITE" id="PS50893">
    <property type="entry name" value="ABC_TRANSPORTER_2"/>
    <property type="match status" value="1"/>
</dbReference>
<evidence type="ECO:0000256" key="3">
    <source>
        <dbReference type="ARBA" id="ARBA00022840"/>
    </source>
</evidence>
<dbReference type="GO" id="GO:0016887">
    <property type="term" value="F:ATP hydrolysis activity"/>
    <property type="evidence" value="ECO:0007669"/>
    <property type="project" value="InterPro"/>
</dbReference>
<comment type="caution">
    <text evidence="5">The sequence shown here is derived from an EMBL/GenBank/DDBJ whole genome shotgun (WGS) entry which is preliminary data.</text>
</comment>
<dbReference type="Proteomes" id="UP000637359">
    <property type="component" value="Unassembled WGS sequence"/>
</dbReference>
<evidence type="ECO:0000256" key="1">
    <source>
        <dbReference type="ARBA" id="ARBA00022448"/>
    </source>
</evidence>
<evidence type="ECO:0000259" key="4">
    <source>
        <dbReference type="PROSITE" id="PS50893"/>
    </source>
</evidence>
<reference evidence="5" key="1">
    <citation type="submission" date="2020-08" db="EMBL/GenBank/DDBJ databases">
        <title>Genome public.</title>
        <authorList>
            <person name="Liu C."/>
            <person name="Sun Q."/>
        </authorList>
    </citation>
    <scope>NUCLEOTIDE SEQUENCE</scope>
    <source>
        <strain evidence="5">BX22</strain>
    </source>
</reference>
<dbReference type="Pfam" id="PF00005">
    <property type="entry name" value="ABC_tran"/>
    <property type="match status" value="1"/>
</dbReference>
<dbReference type="Pfam" id="PF13732">
    <property type="entry name" value="DrrA1-3_C"/>
    <property type="match status" value="1"/>
</dbReference>
<dbReference type="Gene3D" id="3.40.50.300">
    <property type="entry name" value="P-loop containing nucleotide triphosphate hydrolases"/>
    <property type="match status" value="1"/>
</dbReference>
<dbReference type="InterPro" id="IPR027417">
    <property type="entry name" value="P-loop_NTPase"/>
</dbReference>
<keyword evidence="3 5" id="KW-0067">ATP-binding</keyword>